<dbReference type="RefSeq" id="WP_422863034.1">
    <property type="nucleotide sequence ID" value="NZ_JAMSKV010000002.1"/>
</dbReference>
<keyword evidence="1" id="KW-0808">Transferase</keyword>
<dbReference type="InterPro" id="IPR004007">
    <property type="entry name" value="DhaL_dom"/>
</dbReference>
<dbReference type="PANTHER" id="PTHR28629">
    <property type="entry name" value="TRIOKINASE/FMN CYCLASE"/>
    <property type="match status" value="1"/>
</dbReference>
<evidence type="ECO:0000256" key="2">
    <source>
        <dbReference type="ARBA" id="ARBA00022777"/>
    </source>
</evidence>
<accession>A0ABT1W591</accession>
<feature type="domain" description="DhaL" evidence="3">
    <location>
        <begin position="8"/>
        <end position="207"/>
    </location>
</feature>
<dbReference type="EMBL" id="JAMSKV010000002">
    <property type="protein sequence ID" value="MCQ8277590.1"/>
    <property type="molecule type" value="Genomic_DNA"/>
</dbReference>
<dbReference type="Gene3D" id="1.25.40.340">
    <property type="match status" value="1"/>
</dbReference>
<proteinExistence type="predicted"/>
<organism evidence="4 5">
    <name type="scientific">Endosaccharibacter trunci</name>
    <dbReference type="NCBI Taxonomy" id="2812733"/>
    <lineage>
        <taxon>Bacteria</taxon>
        <taxon>Pseudomonadati</taxon>
        <taxon>Pseudomonadota</taxon>
        <taxon>Alphaproteobacteria</taxon>
        <taxon>Acetobacterales</taxon>
        <taxon>Acetobacteraceae</taxon>
        <taxon>Endosaccharibacter</taxon>
    </lineage>
</organism>
<dbReference type="SUPFAM" id="SSF101473">
    <property type="entry name" value="DhaL-like"/>
    <property type="match status" value="1"/>
</dbReference>
<dbReference type="PROSITE" id="PS51480">
    <property type="entry name" value="DHAL"/>
    <property type="match status" value="1"/>
</dbReference>
<dbReference type="Proteomes" id="UP001524587">
    <property type="component" value="Unassembled WGS sequence"/>
</dbReference>
<dbReference type="InterPro" id="IPR050861">
    <property type="entry name" value="Dihydroxyacetone_Kinase"/>
</dbReference>
<evidence type="ECO:0000256" key="1">
    <source>
        <dbReference type="ARBA" id="ARBA00022679"/>
    </source>
</evidence>
<protein>
    <submittedName>
        <fullName evidence="4">Dihydroxyacetone kinase subunit DhaL</fullName>
    </submittedName>
</protein>
<evidence type="ECO:0000259" key="3">
    <source>
        <dbReference type="PROSITE" id="PS51480"/>
    </source>
</evidence>
<dbReference type="PANTHER" id="PTHR28629:SF4">
    <property type="entry name" value="TRIOKINASE_FMN CYCLASE"/>
    <property type="match status" value="1"/>
</dbReference>
<dbReference type="GO" id="GO:0016301">
    <property type="term" value="F:kinase activity"/>
    <property type="evidence" value="ECO:0007669"/>
    <property type="project" value="UniProtKB-KW"/>
</dbReference>
<keyword evidence="2 4" id="KW-0418">Kinase</keyword>
<reference evidence="4 5" key="1">
    <citation type="submission" date="2022-06" db="EMBL/GenBank/DDBJ databases">
        <title>Endosaccharibacter gen. nov., sp. nov., endophytic bacteria isolated from sugarcane.</title>
        <authorList>
            <person name="Pitiwittayakul N."/>
            <person name="Yukphan P."/>
            <person name="Charoenyingcharoen P."/>
            <person name="Tanasupawat S."/>
        </authorList>
    </citation>
    <scope>NUCLEOTIDE SEQUENCE [LARGE SCALE GENOMIC DNA]</scope>
    <source>
        <strain evidence="4 5">KSS8</strain>
    </source>
</reference>
<comment type="caution">
    <text evidence="4">The sequence shown here is derived from an EMBL/GenBank/DDBJ whole genome shotgun (WGS) entry which is preliminary data.</text>
</comment>
<dbReference type="InterPro" id="IPR012737">
    <property type="entry name" value="DhaK_L_YcgS"/>
</dbReference>
<gene>
    <name evidence="4" type="primary">dhaL</name>
    <name evidence="4" type="ORF">NFI95_03890</name>
</gene>
<dbReference type="InterPro" id="IPR036117">
    <property type="entry name" value="DhaL_dom_sf"/>
</dbReference>
<dbReference type="NCBIfam" id="TIGR02365">
    <property type="entry name" value="dha_L_ycgS"/>
    <property type="match status" value="1"/>
</dbReference>
<evidence type="ECO:0000313" key="4">
    <source>
        <dbReference type="EMBL" id="MCQ8277590.1"/>
    </source>
</evidence>
<dbReference type="Pfam" id="PF02734">
    <property type="entry name" value="Dak2"/>
    <property type="match status" value="1"/>
</dbReference>
<name>A0ABT1W591_9PROT</name>
<keyword evidence="5" id="KW-1185">Reference proteome</keyword>
<sequence>MADRITLSDAAPVVPEIAHAVIDARDHLSEIDGATGDGDHGVNMAKGFRMVLERLDGKDLDLRQGFAVVGDTLLSDIGGSMGPLYGSLFTEMSDTLEGRQAIDVAALAAMLKAAEGAIADLGDAKVGDKTLMDVLVPAREAAEKAEAANETLVSALAAIREAAASGLESTRDLVAKRGRAARLGERSRGVLDAGAASCELILRTLANGLSERLS</sequence>
<dbReference type="SMART" id="SM01120">
    <property type="entry name" value="Dak2"/>
    <property type="match status" value="1"/>
</dbReference>
<evidence type="ECO:0000313" key="5">
    <source>
        <dbReference type="Proteomes" id="UP001524587"/>
    </source>
</evidence>